<dbReference type="GO" id="GO:0051607">
    <property type="term" value="P:defense response to virus"/>
    <property type="evidence" value="ECO:0007669"/>
    <property type="project" value="UniProtKB-KW"/>
</dbReference>
<organism evidence="3 4">
    <name type="scientific">Kroppenstedtia eburnea</name>
    <dbReference type="NCBI Taxonomy" id="714067"/>
    <lineage>
        <taxon>Bacteria</taxon>
        <taxon>Bacillati</taxon>
        <taxon>Bacillota</taxon>
        <taxon>Bacilli</taxon>
        <taxon>Bacillales</taxon>
        <taxon>Thermoactinomycetaceae</taxon>
        <taxon>Kroppenstedtia</taxon>
    </lineage>
</organism>
<reference evidence="4" key="1">
    <citation type="submission" date="2017-01" db="EMBL/GenBank/DDBJ databases">
        <authorList>
            <person name="Varghese N."/>
            <person name="Submissions S."/>
        </authorList>
    </citation>
    <scope>NUCLEOTIDE SEQUENCE [LARGE SCALE GENOMIC DNA]</scope>
    <source>
        <strain evidence="4">DSM 45196</strain>
    </source>
</reference>
<keyword evidence="1" id="KW-0051">Antiviral defense</keyword>
<dbReference type="AlphaFoldDB" id="A0A1N7Q465"/>
<gene>
    <name evidence="3" type="ORF">SAMN05421790_1186</name>
</gene>
<dbReference type="EMBL" id="FTOD01000018">
    <property type="protein sequence ID" value="SIT17680.1"/>
    <property type="molecule type" value="Genomic_DNA"/>
</dbReference>
<dbReference type="InterPro" id="IPR013414">
    <property type="entry name" value="Cas7/Cst2/DevR_sub_I-B/Tneap"/>
</dbReference>
<proteinExistence type="predicted"/>
<name>A0A1N7Q465_9BACL</name>
<keyword evidence="4" id="KW-1185">Reference proteome</keyword>
<dbReference type="OrthoDB" id="9781560at2"/>
<dbReference type="Proteomes" id="UP000186795">
    <property type="component" value="Unassembled WGS sequence"/>
</dbReference>
<accession>A0A1N7Q465</accession>
<evidence type="ECO:0000256" key="1">
    <source>
        <dbReference type="ARBA" id="ARBA00023118"/>
    </source>
</evidence>
<dbReference type="NCBIfam" id="TIGR02585">
    <property type="entry name" value="cas_Cst2_DevR"/>
    <property type="match status" value="1"/>
</dbReference>
<sequence length="299" mass="33475">MGKALSFTGVFQANSLNYGEGIANISELKKFHRANGEVYTFASRQSLRYDIVRLGNQLYGWNRETVDKASGVIQFKKDVTIKDSVEMDLFGYLKTAKQSQKRPAVARLSHAISLEPYRSDMDFLNNMGLAERIGETPNLANIEQHESLYTYTLTLDLDRVGVDPNGEVELAAETKATRVRQLLNIMKILNREIRGRQENLAPLFVIGGVYDVANPFFLGKVKLNQDVKGFALDLKPIQSTMEQTFAGSSVSEQTRIGLISGIFDNEAAFRDAFGESVDSVESFFRRLAEDVSDHYGVHL</sequence>
<dbReference type="InterPro" id="IPR010154">
    <property type="entry name" value="CRISPR-assoc_Cas7/Cst2/DevR"/>
</dbReference>
<protein>
    <submittedName>
        <fullName evidence="3">CRISPR-associated protein Cst2</fullName>
    </submittedName>
</protein>
<dbReference type="Pfam" id="PF01905">
    <property type="entry name" value="DevR"/>
    <property type="match status" value="1"/>
</dbReference>
<comment type="function">
    <text evidence="2">CRISPR (clustered regularly interspaced short palindromic repeat) is an adaptive immune system that provides protection against mobile genetic elements (viruses, transposable elements and conjugative plasmids). CRISPR clusters contain spacers, sequences complementary to antecedent mobile elements, and target invading nucleic acids. CRISPR clusters are transcribed and processed into CRISPR RNA (crRNA).</text>
</comment>
<dbReference type="NCBIfam" id="TIGR01875">
    <property type="entry name" value="cas_MJ0381"/>
    <property type="match status" value="1"/>
</dbReference>
<dbReference type="RefSeq" id="WP_076526467.1">
    <property type="nucleotide sequence ID" value="NZ_CP048103.1"/>
</dbReference>
<evidence type="ECO:0000313" key="4">
    <source>
        <dbReference type="Proteomes" id="UP000186795"/>
    </source>
</evidence>
<evidence type="ECO:0000313" key="3">
    <source>
        <dbReference type="EMBL" id="SIT17680.1"/>
    </source>
</evidence>
<evidence type="ECO:0000256" key="2">
    <source>
        <dbReference type="ARBA" id="ARBA00025626"/>
    </source>
</evidence>